<organism evidence="1 2">
    <name type="scientific">Macrococcus equipercicus</name>
    <dbReference type="NCBI Taxonomy" id="69967"/>
    <lineage>
        <taxon>Bacteria</taxon>
        <taxon>Bacillati</taxon>
        <taxon>Bacillota</taxon>
        <taxon>Bacilli</taxon>
        <taxon>Bacillales</taxon>
        <taxon>Staphylococcaceae</taxon>
        <taxon>Macrococcus</taxon>
    </lineage>
</organism>
<dbReference type="EMBL" id="SCWC02000008">
    <property type="protein sequence ID" value="KAA1037575.1"/>
    <property type="molecule type" value="Genomic_DNA"/>
</dbReference>
<accession>A0ABQ6R6S5</accession>
<sequence length="142" mass="17025">MKSVDYLLSLCSEKYRDMVISADEELLGTLMEDGMNDQKFAYYLSIIATLEDNEKHHELAGMIYHFHFNWVEDAYSMAFFHYWRVLELQDFSNYRSLNEFISISKEPNFSLIPQENLDLVKIKILELKKKRNDEIREKRLNN</sequence>
<protein>
    <submittedName>
        <fullName evidence="1">Uncharacterized protein</fullName>
    </submittedName>
</protein>
<proteinExistence type="predicted"/>
<reference evidence="1 2" key="1">
    <citation type="submission" date="2019-09" db="EMBL/GenBank/DDBJ databases">
        <authorList>
            <person name="Mazhar S."/>
            <person name="Altermann E."/>
            <person name="Hill C."/>
            <person name="Mcauliffe O."/>
        </authorList>
    </citation>
    <scope>NUCLEOTIDE SEQUENCE [LARGE SCALE GENOMIC DNA]</scope>
    <source>
        <strain evidence="1 2">ATCC 51831</strain>
    </source>
</reference>
<dbReference type="RefSeq" id="WP_170234602.1">
    <property type="nucleotide sequence ID" value="NZ_SCWC02000008.1"/>
</dbReference>
<gene>
    <name evidence="1" type="ORF">ERX35_009335</name>
</gene>
<dbReference type="Proteomes" id="UP000295735">
    <property type="component" value="Unassembled WGS sequence"/>
</dbReference>
<comment type="caution">
    <text evidence="1">The sequence shown here is derived from an EMBL/GenBank/DDBJ whole genome shotgun (WGS) entry which is preliminary data.</text>
</comment>
<evidence type="ECO:0000313" key="2">
    <source>
        <dbReference type="Proteomes" id="UP000295735"/>
    </source>
</evidence>
<keyword evidence="2" id="KW-1185">Reference proteome</keyword>
<name>A0ABQ6R6S5_9STAP</name>
<evidence type="ECO:0000313" key="1">
    <source>
        <dbReference type="EMBL" id="KAA1037575.1"/>
    </source>
</evidence>